<comment type="caution">
    <text evidence="2">The sequence shown here is derived from an EMBL/GenBank/DDBJ whole genome shotgun (WGS) entry which is preliminary data.</text>
</comment>
<feature type="compositionally biased region" description="Low complexity" evidence="1">
    <location>
        <begin position="1694"/>
        <end position="1708"/>
    </location>
</feature>
<feature type="region of interest" description="Disordered" evidence="1">
    <location>
        <begin position="1085"/>
        <end position="1139"/>
    </location>
</feature>
<feature type="non-terminal residue" evidence="2">
    <location>
        <position position="1"/>
    </location>
</feature>
<reference evidence="2" key="1">
    <citation type="submission" date="2023-10" db="EMBL/GenBank/DDBJ databases">
        <authorList>
            <person name="Chen Y."/>
            <person name="Shah S."/>
            <person name="Dougan E. K."/>
            <person name="Thang M."/>
            <person name="Chan C."/>
        </authorList>
    </citation>
    <scope>NUCLEOTIDE SEQUENCE [LARGE SCALE GENOMIC DNA]</scope>
</reference>
<evidence type="ECO:0000313" key="3">
    <source>
        <dbReference type="Proteomes" id="UP001189429"/>
    </source>
</evidence>
<keyword evidence="3" id="KW-1185">Reference proteome</keyword>
<feature type="compositionally biased region" description="Basic and acidic residues" evidence="1">
    <location>
        <begin position="634"/>
        <end position="650"/>
    </location>
</feature>
<feature type="non-terminal residue" evidence="2">
    <location>
        <position position="2557"/>
    </location>
</feature>
<gene>
    <name evidence="2" type="ORF">PCOR1329_LOCUS80787</name>
</gene>
<feature type="compositionally biased region" description="Acidic residues" evidence="1">
    <location>
        <begin position="1091"/>
        <end position="1101"/>
    </location>
</feature>
<dbReference type="Proteomes" id="UP001189429">
    <property type="component" value="Unassembled WGS sequence"/>
</dbReference>
<evidence type="ECO:0000313" key="2">
    <source>
        <dbReference type="EMBL" id="CAK0904878.1"/>
    </source>
</evidence>
<name>A0ABN9XXK2_9DINO</name>
<proteinExistence type="predicted"/>
<organism evidence="2 3">
    <name type="scientific">Prorocentrum cordatum</name>
    <dbReference type="NCBI Taxonomy" id="2364126"/>
    <lineage>
        <taxon>Eukaryota</taxon>
        <taxon>Sar</taxon>
        <taxon>Alveolata</taxon>
        <taxon>Dinophyceae</taxon>
        <taxon>Prorocentrales</taxon>
        <taxon>Prorocentraceae</taxon>
        <taxon>Prorocentrum</taxon>
    </lineage>
</organism>
<feature type="region of interest" description="Disordered" evidence="1">
    <location>
        <begin position="631"/>
        <end position="656"/>
    </location>
</feature>
<evidence type="ECO:0000256" key="1">
    <source>
        <dbReference type="SAM" id="MobiDB-lite"/>
    </source>
</evidence>
<feature type="region of interest" description="Disordered" evidence="1">
    <location>
        <begin position="1692"/>
        <end position="1777"/>
    </location>
</feature>
<protein>
    <recommendedName>
        <fullName evidence="4">Calmodulin</fullName>
    </recommendedName>
</protein>
<feature type="compositionally biased region" description="Basic and acidic residues" evidence="1">
    <location>
        <begin position="1104"/>
        <end position="1124"/>
    </location>
</feature>
<evidence type="ECO:0008006" key="4">
    <source>
        <dbReference type="Google" id="ProtNLM"/>
    </source>
</evidence>
<sequence>AALQAKKRRRDIREEEARFRARLFMQRNVMQEALRAGSFIEVPPLIDRSMECTQLCRARGVLDNFEGEAAVAVGDLLFTDAGVDLAFSSERARSAWSGVGRNVAHQVGPLLAAATWLADRGRHRILARVAATCRGVEALQFVDSVGYDGTPLKTRGNSERVRVLATWRFSKCMTGMINLALSLNFQGHMDLFRDSLNDITRHRCEIISTPPPPLARLRKALILKWFISAKSGDHVIVRALLDMLATGDWDSDSIQIYVPPGVAHDRDRLFDTAAGGIAQAIAHKNFRLYQRKKSMGADEACCEFAVPLLLGNTLVHAYRLFCHRVRKGATHGDVAVVLGQAAHRAPAHPGMLAIADGEGDDAARVQREEDDGDPRGQAPIAIWAREVARKRKIALDWLRGCSGTPPCAEVVVLKLIVSVIQSMQSEELWIGSKRWERKQNAIAARRYASGDNGSLLRDYSILVHARGQLELKAFMRMRALFFDSRLWCLVREAEMNNRLKADVFTGISAAGALVQKLIATPHELAPFRLCLVLLQPELAPDIQNTPRCMLDPWSSKFLQENDLTTEDAMVRLLVHAMVIYTNTDRLEVSNSHIRRIVARHVQCPQPDGIDISSRWVSSTVRAHRFEFSQAADSVGRDADGGDDGDPKPDLRGGGGGAWRAFVRHHGSRDLAEAGRLYRALKNTVGSELLGECVRLGQLATQARGQGRKGNSFGPSRAEVERARFKKSLQLRATANPDGDGRAAIGQVIAEAQLHGNTTEETLDMIKRTRQRSRALRRDAEKKDGRDIEEFARTHTDDWVDDLASGSSDFRAASGLAAVPGPAGGVRALQPDNAASSRDAVDMVAYLRDIGAKSSNLMKSISDHWKYLHRSMADEAEDARASSDEDLETTRGCCWKVGYCCCGERGRTTNQFKNSMSLAIKRACPRDLDRKKRRALKDGEIIIRFECDVIGDGDSAELAEFRGLDVDIRWWHVSCMSLSPFEPMAQLMHVPDADEAMTANPQGDEVALKASGEWLSGEKWAATFEGNVKWRASFYELCRHRRPLAIFVPGVVLVKELVAEVNSFDVWPPAPRAADAAAILDEVGDGVSEGSERDEADTDDGSSDSSDRADRTDEDRCTTDEDSMSHESWLGKSSTSEDEGDACLTNLVPAQSRVAGRTRVFLTICLLGPTFRLVGQIRILCHLFHQARCPLGRLSRQGSPVRMEGAAPPPLSRQRLRDWAAAAPAMADRQGDGWVLCAAPSMAARAAAVAAMVANAAAAARGTGAANSSAAAGAVPQLGAVAQRGSSAAAIAAPAAFNAARFQGAATVHGAARAPNAFRSAAGHGLQGARNDDIDRAMCGFKVTMEAPRIQAALQVAVRVARQVALQVALRVLQVAMRVQVAVQEGPARLRDCILTLKATIKKQKKMHAKLVRSKAKTKRSLNNITDAVLKVVEDMGQVFRGNSVLGFFPPSCQDGIKIFKSGDGQEHLEAILVDGDIACEQCVNFVFVEMPGWMFKAAVDAMNNGMMDSLFNDGTVPSSVAEQPPEGSKGLSMLESMSVGHELYIKVCALTASDVVKEFGKSPKTLNIKGIQVAQRPSCVIVYPFMPTPDRKLKYPTMKIFHRSSIGTQLNHCKDGAKMLFDGQAELLLGAASGSCSSSSKDEDGAFTLNFGINSSIPTFAAIKDRRDALNEKARRRYGKASSGLIDGDEADEAAAAAGSDEARGGSAHDMMGAAPSDGDVIDIDGDPERTGRPELAPSCGSAAKGPCKRHPSASPTPSANPRGGETPKHSTDDDLLNPHTCGTVDYWVFELRFERAFNEYKNGRAENQARLLHGKLSGGERKNLGIHLDLYSKAKKFCPSQCKGEVDEDLRKDWKELKKAGTTLTNVALRGLAKRNVDAIWKNLVDPETSDEKTKAYLQAFFQATAPWANPGQLSNGANIDPCNVTMIQACETDDDVTDLFQEWVFSRALSEWLSQGNSAVSKVAAFVEHALDFWDQLPEDAVLGDMAAESLLQGNMVCKTVQTLLANTLTHDTNLDTFGHLEVLHSEASRTTGNQSVTRIAAQAMLTSAGDFWQKKIDWANDRAKAIQEHGGSLQGSHSKLMEMPVGGPPTKANGEFMLKVARDIPYWDARIYDGAADDVRAALLEKAVKACSMLTDSASAAAGAGVSHEIHENPAAVLRVFKDLFREMSVLFPADEGVEKAAQAIHSKLLDLDLASKHDVVCSAITEWGPHPEKARRLRDALHDCRAKELPDDVRESCYKLFQVVVKGAIEDSTYGFMQQSDGSYYDTLETLSPHVPQASVDTCTKVGSMVNASWRAMVAFKSLSDAVDPPAESAPTDGATKERLAKELVRALQKQKHSMKPALLDSFVADASQVVNDKMEVARELTSRVGTNVVDNLHKDLLMKLKTLVDGMAAVPGYKDYDEKASSCINLDEVLSLYKAGLCDASVGAWSEDCGKVDTHKDELINKAAEFGVQIDKQNIIDVETTLKAIRVQVISAELCECFVDKDLVKNKVELRGRMTSIQAKLRKAEVQPGDLPVPLVDRYRAALRGASLLASEATGNGAPPAVRVPCGL</sequence>
<accession>A0ABN9XXK2</accession>
<dbReference type="EMBL" id="CAUYUJ010021481">
    <property type="protein sequence ID" value="CAK0904878.1"/>
    <property type="molecule type" value="Genomic_DNA"/>
</dbReference>